<feature type="compositionally biased region" description="Polar residues" evidence="1">
    <location>
        <begin position="302"/>
        <end position="323"/>
    </location>
</feature>
<protein>
    <submittedName>
        <fullName evidence="3">Verprolin</fullName>
    </submittedName>
</protein>
<feature type="compositionally biased region" description="Polar residues" evidence="1">
    <location>
        <begin position="341"/>
        <end position="353"/>
    </location>
</feature>
<name>A0ABM1VRW0_APLCA</name>
<sequence length="422" mass="46188">MMKNLREDLHEERAKKPRQIQESLEDVGAELQQMRSKLQQLMAEIQGKEQTIDNLEAELRDFRQAGQSRDKDVEEMQSLVRRLEEENKDLRENLEDIRNTLASELAQENGEQEQSLRRTKSAKSLQEELAEAVKAKQDGSYGRSRTPNPFLSKSLSQLEKRPASAPPLPAEPGKTQQRGKYGGWFFNLPDKAATEGSDRLQSLISKYRSHSEKTEQQQQLQQPRVVKPLPGFVASKIVSKNRFGSGGSTTPKAPMRRTSDPTSPSETPISPLAKQDGDTPTPIMSSRPAKKLPPPPPPPKPTSSSHALKSPFMQTLSSESAKVTSTSSSTTPTRQQPQTPLRASSNTSPLSSLRASSIPVPRPASPAIPASPANGTPPSRSLSSSGLGHSASSAEALNDSSEQKDINALIQKLTLFDEMAAF</sequence>
<reference evidence="3" key="1">
    <citation type="submission" date="2025-08" db="UniProtKB">
        <authorList>
            <consortium name="RefSeq"/>
        </authorList>
    </citation>
    <scope>IDENTIFICATION</scope>
</reference>
<feature type="compositionally biased region" description="Low complexity" evidence="1">
    <location>
        <begin position="324"/>
        <end position="340"/>
    </location>
</feature>
<organism evidence="2 3">
    <name type="scientific">Aplysia californica</name>
    <name type="common">California sea hare</name>
    <dbReference type="NCBI Taxonomy" id="6500"/>
    <lineage>
        <taxon>Eukaryota</taxon>
        <taxon>Metazoa</taxon>
        <taxon>Spiralia</taxon>
        <taxon>Lophotrochozoa</taxon>
        <taxon>Mollusca</taxon>
        <taxon>Gastropoda</taxon>
        <taxon>Heterobranchia</taxon>
        <taxon>Euthyneura</taxon>
        <taxon>Tectipleura</taxon>
        <taxon>Aplysiida</taxon>
        <taxon>Aplysioidea</taxon>
        <taxon>Aplysiidae</taxon>
        <taxon>Aplysia</taxon>
    </lineage>
</organism>
<dbReference type="Proteomes" id="UP000694888">
    <property type="component" value="Unplaced"/>
</dbReference>
<evidence type="ECO:0000313" key="2">
    <source>
        <dbReference type="Proteomes" id="UP000694888"/>
    </source>
</evidence>
<keyword evidence="2" id="KW-1185">Reference proteome</keyword>
<feature type="compositionally biased region" description="Pro residues" evidence="1">
    <location>
        <begin position="291"/>
        <end position="301"/>
    </location>
</feature>
<feature type="region of interest" description="Disordered" evidence="1">
    <location>
        <begin position="1"/>
        <end position="20"/>
    </location>
</feature>
<proteinExistence type="predicted"/>
<feature type="region of interest" description="Disordered" evidence="1">
    <location>
        <begin position="104"/>
        <end position="403"/>
    </location>
</feature>
<feature type="compositionally biased region" description="Basic and acidic residues" evidence="1">
    <location>
        <begin position="1"/>
        <end position="14"/>
    </location>
</feature>
<feature type="compositionally biased region" description="Low complexity" evidence="1">
    <location>
        <begin position="367"/>
        <end position="394"/>
    </location>
</feature>
<dbReference type="PANTHER" id="PTHR45615">
    <property type="entry name" value="MYOSIN HEAVY CHAIN, NON-MUSCLE"/>
    <property type="match status" value="1"/>
</dbReference>
<dbReference type="GeneID" id="101851002"/>
<evidence type="ECO:0000256" key="1">
    <source>
        <dbReference type="SAM" id="MobiDB-lite"/>
    </source>
</evidence>
<accession>A0ABM1VRW0</accession>
<dbReference type="RefSeq" id="XP_035825152.1">
    <property type="nucleotide sequence ID" value="XM_035969259.1"/>
</dbReference>
<dbReference type="PANTHER" id="PTHR45615:SF80">
    <property type="entry name" value="GRIP DOMAIN-CONTAINING PROTEIN"/>
    <property type="match status" value="1"/>
</dbReference>
<gene>
    <name evidence="3" type="primary">LOC101851002</name>
</gene>
<evidence type="ECO:0000313" key="3">
    <source>
        <dbReference type="RefSeq" id="XP_035825152.1"/>
    </source>
</evidence>
<feature type="compositionally biased region" description="Polar residues" evidence="1">
    <location>
        <begin position="143"/>
        <end position="157"/>
    </location>
</feature>